<dbReference type="AlphaFoldDB" id="A0AAP4BY58"/>
<protein>
    <submittedName>
        <fullName evidence="1">Uncharacterized protein</fullName>
    </submittedName>
</protein>
<dbReference type="EMBL" id="JASNVU010000009">
    <property type="protein sequence ID" value="MDK4335296.1"/>
    <property type="molecule type" value="Genomic_DNA"/>
</dbReference>
<reference evidence="1" key="1">
    <citation type="submission" date="2023-05" db="EMBL/GenBank/DDBJ databases">
        <title>Metabolic capabilities are highly conserved among human nasal-associated Corynebacterium species in pangenomic analyses.</title>
        <authorList>
            <person name="Tran T.H."/>
            <person name="Roberts A.Q."/>
            <person name="Escapa I.F."/>
            <person name="Gao W."/>
            <person name="Conlan S."/>
            <person name="Kong H."/>
            <person name="Segre J.A."/>
            <person name="Kelly M.S."/>
            <person name="Lemon K.P."/>
        </authorList>
    </citation>
    <scope>NUCLEOTIDE SEQUENCE</scope>
    <source>
        <strain evidence="1">KPL2618</strain>
    </source>
</reference>
<evidence type="ECO:0000313" key="1">
    <source>
        <dbReference type="EMBL" id="MDK4335296.1"/>
    </source>
</evidence>
<sequence length="111" mass="13021">MDPQHYAELEDAMDYLYDFLDEDLADRVRAEREFVPAGLESLLADDSLDDYVWLWIKDSGPNGFRQYLRDGGYSEAEVRQTFAWARSEWGMNTPPHIAWLKEDGYEPPRID</sequence>
<accession>A0AAP4BY58</accession>
<comment type="caution">
    <text evidence="1">The sequence shown here is derived from an EMBL/GenBank/DDBJ whole genome shotgun (WGS) entry which is preliminary data.</text>
</comment>
<evidence type="ECO:0000313" key="2">
    <source>
        <dbReference type="Proteomes" id="UP001230317"/>
    </source>
</evidence>
<dbReference type="GeneID" id="81674236"/>
<name>A0AAP4BY58_9CORY</name>
<gene>
    <name evidence="1" type="ORF">QPX58_07725</name>
</gene>
<dbReference type="RefSeq" id="WP_005276440.1">
    <property type="nucleotide sequence ID" value="NZ_CP046605.1"/>
</dbReference>
<dbReference type="Proteomes" id="UP001230317">
    <property type="component" value="Unassembled WGS sequence"/>
</dbReference>
<proteinExistence type="predicted"/>
<organism evidence="1 2">
    <name type="scientific">Corynebacterium accolens</name>
    <dbReference type="NCBI Taxonomy" id="38284"/>
    <lineage>
        <taxon>Bacteria</taxon>
        <taxon>Bacillati</taxon>
        <taxon>Actinomycetota</taxon>
        <taxon>Actinomycetes</taxon>
        <taxon>Mycobacteriales</taxon>
        <taxon>Corynebacteriaceae</taxon>
        <taxon>Corynebacterium</taxon>
    </lineage>
</organism>